<keyword evidence="3" id="KW-0812">Transmembrane</keyword>
<feature type="region of interest" description="Disordered" evidence="2">
    <location>
        <begin position="163"/>
        <end position="201"/>
    </location>
</feature>
<keyword evidence="3" id="KW-1133">Transmembrane helix</keyword>
<feature type="region of interest" description="Disordered" evidence="2">
    <location>
        <begin position="103"/>
        <end position="129"/>
    </location>
</feature>
<keyword evidence="1" id="KW-0175">Coiled coil</keyword>
<keyword evidence="3" id="KW-0472">Membrane</keyword>
<reference evidence="4" key="2">
    <citation type="submission" date="2014-05" db="EMBL/GenBank/DDBJ databases">
        <title>The genome sequences of chimpanzee malaria parasites reveal the path to human adaptation.</title>
        <authorList>
            <person name="Otto T.D."/>
            <person name="Rayner J.C."/>
            <person name="Boehme U."/>
            <person name="Pain A."/>
            <person name="Spottiswoode N."/>
            <person name="Sanders M."/>
            <person name="Quail M."/>
            <person name="Ollomo B."/>
            <person name="Renaud F."/>
            <person name="Thomas A.W."/>
            <person name="Prugnolle F."/>
            <person name="Conway D.J."/>
            <person name="Newbold C."/>
            <person name="Berriman M."/>
        </authorList>
    </citation>
    <scope>NUCLEOTIDE SEQUENCE [LARGE SCALE GENOMIC DNA]</scope>
    <source>
        <strain evidence="4">CDC</strain>
    </source>
</reference>
<evidence type="ECO:0000313" key="5">
    <source>
        <dbReference type="Proteomes" id="UP000027581"/>
    </source>
</evidence>
<feature type="compositionally biased region" description="Low complexity" evidence="2">
    <location>
        <begin position="180"/>
        <end position="199"/>
    </location>
</feature>
<name>A0A060RV99_PLARE</name>
<dbReference type="AlphaFoldDB" id="A0A060RV99"/>
<keyword evidence="5" id="KW-1185">Reference proteome</keyword>
<evidence type="ECO:0000256" key="3">
    <source>
        <dbReference type="SAM" id="Phobius"/>
    </source>
</evidence>
<gene>
    <name evidence="4" type="primary">PPP1</name>
    <name evidence="4" type="ORF">PRCDC_1211400</name>
</gene>
<proteinExistence type="predicted"/>
<reference evidence="4" key="1">
    <citation type="submission" date="2014-01" db="EMBL/GenBank/DDBJ databases">
        <authorList>
            <person name="Aslett M."/>
        </authorList>
    </citation>
    <scope>NUCLEOTIDE SEQUENCE</scope>
    <source>
        <strain evidence="4">CDC</strain>
    </source>
</reference>
<feature type="transmembrane region" description="Helical" evidence="3">
    <location>
        <begin position="9"/>
        <end position="26"/>
    </location>
</feature>
<dbReference type="EMBL" id="HG810773">
    <property type="protein sequence ID" value="CDO65401.1"/>
    <property type="molecule type" value="Genomic_DNA"/>
</dbReference>
<organism evidence="4 5">
    <name type="scientific">Plasmodium reichenowi</name>
    <dbReference type="NCBI Taxonomy" id="5854"/>
    <lineage>
        <taxon>Eukaryota</taxon>
        <taxon>Sar</taxon>
        <taxon>Alveolata</taxon>
        <taxon>Apicomplexa</taxon>
        <taxon>Aconoidasida</taxon>
        <taxon>Haemosporida</taxon>
        <taxon>Plasmodiidae</taxon>
        <taxon>Plasmodium</taxon>
        <taxon>Plasmodium (Laverania)</taxon>
    </lineage>
</organism>
<dbReference type="VEuPathDB" id="PlasmoDB:PRCDC_1211400"/>
<dbReference type="Proteomes" id="UP000027581">
    <property type="component" value="Unassembled WGS sequence"/>
</dbReference>
<protein>
    <submittedName>
        <fullName evidence="4">Peripheral plastid protein 1, putative</fullName>
    </submittedName>
</protein>
<dbReference type="VEuPathDB" id="PlasmoDB:PRG01_1215700"/>
<evidence type="ECO:0000256" key="1">
    <source>
        <dbReference type="SAM" id="Coils"/>
    </source>
</evidence>
<sequence length="552" mass="65847">MIYYIRKVAINFLFLYIINFCLLHYLKECNTSNYSRILKEQNGKKYIYYNLSKKKNNGIIKGGSKHNDHLFINNYKKKRNVKYKINKYKPCSIFSFFKKKDKNDKNDKTHIKDNSNLENKEKGEIGKDKEQKEKEKIIILKDNKKLDEKKKKELQKEEKKTKLTNVLKDEKKYVKKENNKNNNKNNNKHNNNNNNNNMDDTLKKNKQIESIKKDNLNNKNDVKKKKIDLNINNIDTNSRDILKNEIKYKKHLENVKDKFIISLNHIFCSYMNSLDKKENFKNFFEKILQNVEKNFHTYTFITDIEQMNNQQIKKTYMINNINCFNDIMNIIQENLYNILVFKIQYLKVKAINDIKEIISNKKNMNDYISYSNNINKIIQIYEEQLTKLCPLNYIFTLYNNFMENNNYLVNFSYELPLYKYKNIINSNIEYLRTFSNDITKHKKKTLYNEIEKNKNYQSILQIIDNQQKQIEVLQEQLETSIEGINGKYSPFNCALAYRIPDTNLNISTQYVKGKFNVKVNCIPDDSLHLLGSYGFVKGLPYGNLGLSLSLNF</sequence>
<feature type="coiled-coil region" evidence="1">
    <location>
        <begin position="456"/>
        <end position="483"/>
    </location>
</feature>
<accession>A0A060RV99</accession>
<feature type="compositionally biased region" description="Basic and acidic residues" evidence="2">
    <location>
        <begin position="163"/>
        <end position="179"/>
    </location>
</feature>
<evidence type="ECO:0000256" key="2">
    <source>
        <dbReference type="SAM" id="MobiDB-lite"/>
    </source>
</evidence>
<evidence type="ECO:0000313" key="4">
    <source>
        <dbReference type="EMBL" id="CDO65401.1"/>
    </source>
</evidence>
<dbReference type="PhylomeDB" id="A0A060RV99"/>